<dbReference type="RefSeq" id="WP_030428774.1">
    <property type="nucleotide sequence ID" value="NZ_JOEF01000005.1"/>
</dbReference>
<accession>A0A1G9Y2J1</accession>
<keyword evidence="2" id="KW-1185">Reference proteome</keyword>
<evidence type="ECO:0000313" key="1">
    <source>
        <dbReference type="EMBL" id="SDN03299.1"/>
    </source>
</evidence>
<reference evidence="1 2" key="1">
    <citation type="submission" date="2016-10" db="EMBL/GenBank/DDBJ databases">
        <authorList>
            <person name="de Groot N.N."/>
        </authorList>
    </citation>
    <scope>NUCLEOTIDE SEQUENCE [LARGE SCALE GENOMIC DNA]</scope>
    <source>
        <strain evidence="1 2">DSM 44149</strain>
    </source>
</reference>
<dbReference type="STRING" id="211114.SAMN04489726_4559"/>
<dbReference type="OrthoDB" id="3691269at2"/>
<organism evidence="1 2">
    <name type="scientific">Allokutzneria albata</name>
    <name type="common">Kibdelosporangium albatum</name>
    <dbReference type="NCBI Taxonomy" id="211114"/>
    <lineage>
        <taxon>Bacteria</taxon>
        <taxon>Bacillati</taxon>
        <taxon>Actinomycetota</taxon>
        <taxon>Actinomycetes</taxon>
        <taxon>Pseudonocardiales</taxon>
        <taxon>Pseudonocardiaceae</taxon>
        <taxon>Allokutzneria</taxon>
    </lineage>
</organism>
<name>A0A1G9Y2J1_ALLAB</name>
<evidence type="ECO:0000313" key="2">
    <source>
        <dbReference type="Proteomes" id="UP000183376"/>
    </source>
</evidence>
<sequence>MTPAEPRIGHTYRVRIPRHESPAKYVTGRPGRGAADLMFLQLAFAHGDGLSADFDITLTSVGEELAGEPAVTGVKVVDTTHVSTPLAPQVAAALGLSPDVEYVVEGVLRDARSGEPVQVLAEETLTIPVSWLHE</sequence>
<protein>
    <submittedName>
        <fullName evidence="1">Uncharacterized protein</fullName>
    </submittedName>
</protein>
<gene>
    <name evidence="1" type="ORF">SAMN04489726_4559</name>
</gene>
<dbReference type="EMBL" id="LT629701">
    <property type="protein sequence ID" value="SDN03299.1"/>
    <property type="molecule type" value="Genomic_DNA"/>
</dbReference>
<dbReference type="AlphaFoldDB" id="A0A1G9Y2J1"/>
<dbReference type="Proteomes" id="UP000183376">
    <property type="component" value="Chromosome I"/>
</dbReference>
<proteinExistence type="predicted"/>